<feature type="region of interest" description="Disordered" evidence="1">
    <location>
        <begin position="628"/>
        <end position="650"/>
    </location>
</feature>
<keyword evidence="3" id="KW-1185">Reference proteome</keyword>
<feature type="region of interest" description="Disordered" evidence="1">
    <location>
        <begin position="1"/>
        <end position="166"/>
    </location>
</feature>
<feature type="region of interest" description="Disordered" evidence="1">
    <location>
        <begin position="739"/>
        <end position="763"/>
    </location>
</feature>
<feature type="compositionally biased region" description="Gly residues" evidence="1">
    <location>
        <begin position="76"/>
        <end position="86"/>
    </location>
</feature>
<comment type="caution">
    <text evidence="2">The sequence shown here is derived from an EMBL/GenBank/DDBJ whole genome shotgun (WGS) entry which is preliminary data.</text>
</comment>
<sequence>MDPTLRRRRQEPDARDVAQEEALANGPVAHPFWSDRARAEADLMRARPSDLDPMGDRLPEVRVDQVEVHPAYGGESNVGGGKGKGSPPGTLESDVLRAASGRADGHSRGRNSTVEQPRDLPKIQEVESAEDNHPAATPEPLDLLSMSPVKQAPSENQKSSPKHPGTLEAELTGQLRELSSAKIGTLPGVQNPSGSGALDSEVGGSSRAFQRPTLETSEDVGAQEVSSTTVESVSDGKVLTMSHSFSGEASGSVGVKEGPKVLVKAQRGGDWIAVVKPMLSSLSVNLVQPQHALLEQRCASECGRHDISSYDGVSTGGILGTGHHARFLVTPKVAATLTEAAKLLRQWAQWRMRLTQLQAAELDTTLLVKGLDTLTQKALARHPSRLFRLAMFHERLGIDYAPTSEVVLNMSGSCCATKLPGNGLASTWRSDSCGELELQAVAKVLFPDLPEALESQVAACPSFDPNCVPFNRRTRRRLFDPQVPTTVHLFAGQQRWRNSVGQILEIDIAKGAELLSYDVCGMLLRAATLGVIDGVVIAPPCRTAPEDHAANGAAEVAIRELKRSLGAGASRVLEELPDLSCHTAPLLRRGSGILVGPAPQTLSSYFVLFEDDTMCITSAVYPVDYQSRPSSYTPEPPLRPTPLSGQSTGVFQAPQYRRPSKSPAVRVSLQGPSLPAAGGMSALADVSDFLNVHGRAEESTESDAESLDFLSDPQQEIPAFQEARMSLSTDFLQGALEELSASEEGENPGRPGEIQHKEEESERQLAGFVPILDPGDAVDDDTEIPLAFFSATLQNHQWDLQPVIMVTDLHGQPEPLVEVLQHHDDDSSMYADEGQFLDRLLVFTMWNFRQGRTQVLLFRITEAREEQPAERVLQMPGPEPPAVMKFRVKAFRLFLWFLDGRSFGFYGNLELRKCLYGFKKALRLSLRQHGILTDEEAIQWQAGIPAVRVIWDNRFENHPPATTIGPFPGNYTYLVRQRHPLILDKDPNSSTTSLLIFSVIASRQESILASMVTLRAKVTVGIHKADMPLSYVGMVYGFTLSDRADRAVSGSGQGCNEAANQFEAKAHIGSASDHTFRAEPDILSVIVDLRVSVGKDCGPVSIFEPRAGRGIPCVLVQRFHLR</sequence>
<gene>
    <name evidence="2" type="ORF">AK812_SmicGene31230</name>
</gene>
<accession>A0A1Q9CX84</accession>
<feature type="compositionally biased region" description="Basic and acidic residues" evidence="1">
    <location>
        <begin position="116"/>
        <end position="133"/>
    </location>
</feature>
<organism evidence="2 3">
    <name type="scientific">Symbiodinium microadriaticum</name>
    <name type="common">Dinoflagellate</name>
    <name type="synonym">Zooxanthella microadriatica</name>
    <dbReference type="NCBI Taxonomy" id="2951"/>
    <lineage>
        <taxon>Eukaryota</taxon>
        <taxon>Sar</taxon>
        <taxon>Alveolata</taxon>
        <taxon>Dinophyceae</taxon>
        <taxon>Suessiales</taxon>
        <taxon>Symbiodiniaceae</taxon>
        <taxon>Symbiodinium</taxon>
    </lineage>
</organism>
<evidence type="ECO:0000313" key="3">
    <source>
        <dbReference type="Proteomes" id="UP000186817"/>
    </source>
</evidence>
<dbReference type="Proteomes" id="UP000186817">
    <property type="component" value="Unassembled WGS sequence"/>
</dbReference>
<dbReference type="OrthoDB" id="422072at2759"/>
<dbReference type="AlphaFoldDB" id="A0A1Q9CX84"/>
<proteinExistence type="predicted"/>
<evidence type="ECO:0000313" key="2">
    <source>
        <dbReference type="EMBL" id="OLP87543.1"/>
    </source>
</evidence>
<feature type="compositionally biased region" description="Basic and acidic residues" evidence="1">
    <location>
        <begin position="33"/>
        <end position="67"/>
    </location>
</feature>
<feature type="compositionally biased region" description="Basic and acidic residues" evidence="1">
    <location>
        <begin position="753"/>
        <end position="763"/>
    </location>
</feature>
<name>A0A1Q9CX84_SYMMI</name>
<feature type="region of interest" description="Disordered" evidence="1">
    <location>
        <begin position="184"/>
        <end position="206"/>
    </location>
</feature>
<evidence type="ECO:0000256" key="1">
    <source>
        <dbReference type="SAM" id="MobiDB-lite"/>
    </source>
</evidence>
<reference evidence="2 3" key="1">
    <citation type="submission" date="2016-02" db="EMBL/GenBank/DDBJ databases">
        <title>Genome analysis of coral dinoflagellate symbionts highlights evolutionary adaptations to a symbiotic lifestyle.</title>
        <authorList>
            <person name="Aranda M."/>
            <person name="Li Y."/>
            <person name="Liew Y.J."/>
            <person name="Baumgarten S."/>
            <person name="Simakov O."/>
            <person name="Wilson M."/>
            <person name="Piel J."/>
            <person name="Ashoor H."/>
            <person name="Bougouffa S."/>
            <person name="Bajic V.B."/>
            <person name="Ryu T."/>
            <person name="Ravasi T."/>
            <person name="Bayer T."/>
            <person name="Micklem G."/>
            <person name="Kim H."/>
            <person name="Bhak J."/>
            <person name="Lajeunesse T.C."/>
            <person name="Voolstra C.R."/>
        </authorList>
    </citation>
    <scope>NUCLEOTIDE SEQUENCE [LARGE SCALE GENOMIC DNA]</scope>
    <source>
        <strain evidence="2 3">CCMP2467</strain>
    </source>
</reference>
<dbReference type="EMBL" id="LSRX01000855">
    <property type="protein sequence ID" value="OLP87543.1"/>
    <property type="molecule type" value="Genomic_DNA"/>
</dbReference>
<protein>
    <submittedName>
        <fullName evidence="2">Uncharacterized protein</fullName>
    </submittedName>
</protein>